<evidence type="ECO:0000259" key="1">
    <source>
        <dbReference type="Pfam" id="PF00117"/>
    </source>
</evidence>
<dbReference type="InterPro" id="IPR029062">
    <property type="entry name" value="Class_I_gatase-like"/>
</dbReference>
<dbReference type="EMBL" id="JABEPP010000007">
    <property type="protein sequence ID" value="NNM75233.1"/>
    <property type="molecule type" value="Genomic_DNA"/>
</dbReference>
<protein>
    <submittedName>
        <fullName evidence="2">Glutamine amidotransferase</fullName>
    </submittedName>
</protein>
<dbReference type="Proteomes" id="UP000564885">
    <property type="component" value="Unassembled WGS sequence"/>
</dbReference>
<dbReference type="InterPro" id="IPR017926">
    <property type="entry name" value="GATASE"/>
</dbReference>
<organism evidence="2 3">
    <name type="scientific">Enterovirga aerilata</name>
    <dbReference type="NCBI Taxonomy" id="2730920"/>
    <lineage>
        <taxon>Bacteria</taxon>
        <taxon>Pseudomonadati</taxon>
        <taxon>Pseudomonadota</taxon>
        <taxon>Alphaproteobacteria</taxon>
        <taxon>Hyphomicrobiales</taxon>
        <taxon>Methylobacteriaceae</taxon>
        <taxon>Enterovirga</taxon>
    </lineage>
</organism>
<reference evidence="2 3" key="1">
    <citation type="submission" date="2020-04" db="EMBL/GenBank/DDBJ databases">
        <title>Enterovirga sp. isolate from soil.</title>
        <authorList>
            <person name="Chea S."/>
            <person name="Kim D.-U."/>
        </authorList>
    </citation>
    <scope>NUCLEOTIDE SEQUENCE [LARGE SCALE GENOMIC DNA]</scope>
    <source>
        <strain evidence="2 3">DB1703</strain>
    </source>
</reference>
<evidence type="ECO:0000313" key="2">
    <source>
        <dbReference type="EMBL" id="NNM75233.1"/>
    </source>
</evidence>
<keyword evidence="2" id="KW-0808">Transferase</keyword>
<proteinExistence type="predicted"/>
<sequence>MRWTEGAGSVSGHADRVRALVEGSGGPKLPVLMVLHQEHSTPGRLGRLIALRGHPLDLRRPRFGDPLPATLAGHAGAIVFGGPMSANDDEDYIRREIDWLGVALREEKPLLGLCLGAQMLARHLGARVYAHPEGRAEIGYYPLNPTAPGRAFTDEIGAAWPSHVYHWHREGFDCPPCSETLATGNDFPTQAIRVGRAAFGLQFHPEVTHAMMCCWTVRGHERLSTPGAQDRTRQIEGRLMHDPAVRVWLDAFLDHWLAGGKVGAAEVSVAAHRP</sequence>
<dbReference type="CDD" id="cd01741">
    <property type="entry name" value="GATase1_1"/>
    <property type="match status" value="1"/>
</dbReference>
<dbReference type="GO" id="GO:0005829">
    <property type="term" value="C:cytosol"/>
    <property type="evidence" value="ECO:0007669"/>
    <property type="project" value="TreeGrafter"/>
</dbReference>
<keyword evidence="2" id="KW-0315">Glutamine amidotransferase</keyword>
<dbReference type="PROSITE" id="PS51273">
    <property type="entry name" value="GATASE_TYPE_1"/>
    <property type="match status" value="1"/>
</dbReference>
<gene>
    <name evidence="2" type="ORF">HJG44_23000</name>
</gene>
<comment type="caution">
    <text evidence="2">The sequence shown here is derived from an EMBL/GenBank/DDBJ whole genome shotgun (WGS) entry which is preliminary data.</text>
</comment>
<accession>A0A849IMS0</accession>
<feature type="domain" description="Glutamine amidotransferase" evidence="1">
    <location>
        <begin position="73"/>
        <end position="209"/>
    </location>
</feature>
<dbReference type="Pfam" id="PF00117">
    <property type="entry name" value="GATase"/>
    <property type="match status" value="1"/>
</dbReference>
<dbReference type="PANTHER" id="PTHR42695:SF5">
    <property type="entry name" value="GLUTAMINE AMIDOTRANSFERASE YLR126C-RELATED"/>
    <property type="match status" value="1"/>
</dbReference>
<dbReference type="GO" id="GO:0016740">
    <property type="term" value="F:transferase activity"/>
    <property type="evidence" value="ECO:0007669"/>
    <property type="project" value="UniProtKB-KW"/>
</dbReference>
<dbReference type="PANTHER" id="PTHR42695">
    <property type="entry name" value="GLUTAMINE AMIDOTRANSFERASE YLR126C-RELATED"/>
    <property type="match status" value="1"/>
</dbReference>
<dbReference type="Gene3D" id="3.40.50.880">
    <property type="match status" value="1"/>
</dbReference>
<dbReference type="AlphaFoldDB" id="A0A849IMS0"/>
<dbReference type="NCBIfam" id="NF005072">
    <property type="entry name" value="PRK06490.1"/>
    <property type="match status" value="1"/>
</dbReference>
<evidence type="ECO:0000313" key="3">
    <source>
        <dbReference type="Proteomes" id="UP000564885"/>
    </source>
</evidence>
<dbReference type="InterPro" id="IPR044992">
    <property type="entry name" value="ChyE-like"/>
</dbReference>
<name>A0A849IMS0_9HYPH</name>
<keyword evidence="3" id="KW-1185">Reference proteome</keyword>
<dbReference type="SUPFAM" id="SSF52317">
    <property type="entry name" value="Class I glutamine amidotransferase-like"/>
    <property type="match status" value="1"/>
</dbReference>